<gene>
    <name evidence="2" type="ORF">N5I20_23420</name>
</gene>
<evidence type="ECO:0000313" key="2">
    <source>
        <dbReference type="EMBL" id="MDH1507990.1"/>
    </source>
</evidence>
<name>A0AA42RDF1_AERCA</name>
<dbReference type="RefSeq" id="WP_236749335.1">
    <property type="nucleotide sequence ID" value="NZ_JAOCFK010000065.1"/>
</dbReference>
<evidence type="ECO:0000313" key="3">
    <source>
        <dbReference type="Proteomes" id="UP001161704"/>
    </source>
</evidence>
<proteinExistence type="predicted"/>
<dbReference type="EMBL" id="JAOCIZ010000204">
    <property type="protein sequence ID" value="MDH1507990.1"/>
    <property type="molecule type" value="Genomic_DNA"/>
</dbReference>
<sequence>MTDFSVVIRVAATMVGRITVIATAMAVGTEAADLQPAEEATPALRARTARR</sequence>
<feature type="compositionally biased region" description="Low complexity" evidence="1">
    <location>
        <begin position="37"/>
        <end position="51"/>
    </location>
</feature>
<accession>A0AA42RDF1</accession>
<dbReference type="Proteomes" id="UP001161704">
    <property type="component" value="Unassembled WGS sequence"/>
</dbReference>
<organism evidence="2 3">
    <name type="scientific">Aeromonas caviae</name>
    <name type="common">Aeromonas punctata</name>
    <dbReference type="NCBI Taxonomy" id="648"/>
    <lineage>
        <taxon>Bacteria</taxon>
        <taxon>Pseudomonadati</taxon>
        <taxon>Pseudomonadota</taxon>
        <taxon>Gammaproteobacteria</taxon>
        <taxon>Aeromonadales</taxon>
        <taxon>Aeromonadaceae</taxon>
        <taxon>Aeromonas</taxon>
    </lineage>
</organism>
<reference evidence="2" key="1">
    <citation type="submission" date="2022-09" db="EMBL/GenBank/DDBJ databases">
        <title>Intensive care unit water sources are persistently colonized with multi-drug resistant bacteria and are the site of extensive horizontal gene transfer of antibiotic resistance genes.</title>
        <authorList>
            <person name="Diorio-Toth L."/>
        </authorList>
    </citation>
    <scope>NUCLEOTIDE SEQUENCE</scope>
    <source>
        <strain evidence="2">GD03710</strain>
    </source>
</reference>
<feature type="region of interest" description="Disordered" evidence="1">
    <location>
        <begin position="32"/>
        <end position="51"/>
    </location>
</feature>
<protein>
    <submittedName>
        <fullName evidence="2">Uncharacterized protein</fullName>
    </submittedName>
</protein>
<comment type="caution">
    <text evidence="2">The sequence shown here is derived from an EMBL/GenBank/DDBJ whole genome shotgun (WGS) entry which is preliminary data.</text>
</comment>
<evidence type="ECO:0000256" key="1">
    <source>
        <dbReference type="SAM" id="MobiDB-lite"/>
    </source>
</evidence>
<dbReference type="AlphaFoldDB" id="A0AA42RDF1"/>